<dbReference type="PROSITE" id="PS00031">
    <property type="entry name" value="NUCLEAR_REC_DBD_1"/>
    <property type="match status" value="1"/>
</dbReference>
<comment type="caution">
    <text evidence="13">The sequence shown here is derived from an EMBL/GenBank/DDBJ whole genome shotgun (WGS) entry which is preliminary data.</text>
</comment>
<dbReference type="InterPro" id="IPR013088">
    <property type="entry name" value="Znf_NHR/GATA"/>
</dbReference>
<evidence type="ECO:0000256" key="1">
    <source>
        <dbReference type="ARBA" id="ARBA00004123"/>
    </source>
</evidence>
<evidence type="ECO:0000313" key="13">
    <source>
        <dbReference type="EMBL" id="CAB3402333.1"/>
    </source>
</evidence>
<evidence type="ECO:0000256" key="6">
    <source>
        <dbReference type="ARBA" id="ARBA00023015"/>
    </source>
</evidence>
<dbReference type="Gene3D" id="3.30.50.10">
    <property type="entry name" value="Erythroid Transcription Factor GATA-1, subunit A"/>
    <property type="match status" value="1"/>
</dbReference>
<keyword evidence="14" id="KW-1185">Reference proteome</keyword>
<evidence type="ECO:0000256" key="11">
    <source>
        <dbReference type="SAM" id="MobiDB-lite"/>
    </source>
</evidence>
<feature type="region of interest" description="Disordered" evidence="11">
    <location>
        <begin position="83"/>
        <end position="111"/>
    </location>
</feature>
<dbReference type="CDD" id="cd06957">
    <property type="entry name" value="NR_DBD_PNR_like_2"/>
    <property type="match status" value="1"/>
</dbReference>
<organism evidence="13 14">
    <name type="scientific">Caenorhabditis bovis</name>
    <dbReference type="NCBI Taxonomy" id="2654633"/>
    <lineage>
        <taxon>Eukaryota</taxon>
        <taxon>Metazoa</taxon>
        <taxon>Ecdysozoa</taxon>
        <taxon>Nematoda</taxon>
        <taxon>Chromadorea</taxon>
        <taxon>Rhabditida</taxon>
        <taxon>Rhabditina</taxon>
        <taxon>Rhabditomorpha</taxon>
        <taxon>Rhabditoidea</taxon>
        <taxon>Rhabditidae</taxon>
        <taxon>Peloderinae</taxon>
        <taxon>Caenorhabditis</taxon>
    </lineage>
</organism>
<accession>A0A8S1EWF5</accession>
<sequence length="264" mass="30165">MGRNPVATVPCEVCGDKSYGRHYGIWACDGCSCFFKRSVRNNMRYSCIAGTGDCIVNKTRRNWCPACRLAKCTQLNMNRDAVQSERGPRRIRNATKRRRQRFDSSEMAESEKEDGRTYDSLFSAALIIASKSQLLCFMTDSQKRELFERHSSSIFAYFLAINPDKSVRKLVPGLDALDGLQLDSEEIRIGLNLLITNLGFSHLNFAIPLQPFYQMWLFRHSLLNTSTESANRLIILINQIIRTRYGNIAKLLSKPFGDLIKQFI</sequence>
<dbReference type="PRINTS" id="PR00047">
    <property type="entry name" value="STROIDFINGER"/>
</dbReference>
<dbReference type="AlphaFoldDB" id="A0A8S1EWF5"/>
<dbReference type="Pfam" id="PF00105">
    <property type="entry name" value="zf-C4"/>
    <property type="match status" value="1"/>
</dbReference>
<feature type="compositionally biased region" description="Basic residues" evidence="11">
    <location>
        <begin position="89"/>
        <end position="100"/>
    </location>
</feature>
<keyword evidence="6" id="KW-0805">Transcription regulation</keyword>
<keyword evidence="10" id="KW-0539">Nucleus</keyword>
<protein>
    <recommendedName>
        <fullName evidence="12">Nuclear receptor domain-containing protein</fullName>
    </recommendedName>
</protein>
<dbReference type="GO" id="GO:0006357">
    <property type="term" value="P:regulation of transcription by RNA polymerase II"/>
    <property type="evidence" value="ECO:0007669"/>
    <property type="project" value="UniProtKB-ARBA"/>
</dbReference>
<gene>
    <name evidence="13" type="ORF">CBOVIS_LOCUS4962</name>
</gene>
<dbReference type="FunFam" id="3.30.50.10:FF:000006">
    <property type="entry name" value="Nuclear receptor subfamily 5 group A member"/>
    <property type="match status" value="1"/>
</dbReference>
<dbReference type="EMBL" id="CADEPM010000003">
    <property type="protein sequence ID" value="CAB3402333.1"/>
    <property type="molecule type" value="Genomic_DNA"/>
</dbReference>
<dbReference type="OrthoDB" id="5771769at2759"/>
<keyword evidence="8" id="KW-0804">Transcription</keyword>
<reference evidence="13 14" key="1">
    <citation type="submission" date="2020-04" db="EMBL/GenBank/DDBJ databases">
        <authorList>
            <person name="Laetsch R D."/>
            <person name="Stevens L."/>
            <person name="Kumar S."/>
            <person name="Blaxter L. M."/>
        </authorList>
    </citation>
    <scope>NUCLEOTIDE SEQUENCE [LARGE SCALE GENOMIC DNA]</scope>
</reference>
<dbReference type="InterPro" id="IPR050274">
    <property type="entry name" value="Nuclear_hormone_rcpt_NR2"/>
</dbReference>
<dbReference type="InterPro" id="IPR001628">
    <property type="entry name" value="Znf_hrmn_rcpt"/>
</dbReference>
<dbReference type="GO" id="GO:0008270">
    <property type="term" value="F:zinc ion binding"/>
    <property type="evidence" value="ECO:0007669"/>
    <property type="project" value="UniProtKB-KW"/>
</dbReference>
<keyword evidence="5" id="KW-0862">Zinc</keyword>
<keyword evidence="9" id="KW-0675">Receptor</keyword>
<dbReference type="Proteomes" id="UP000494206">
    <property type="component" value="Unassembled WGS sequence"/>
</dbReference>
<comment type="subcellular location">
    <subcellularLocation>
        <location evidence="1">Nucleus</location>
    </subcellularLocation>
</comment>
<comment type="similarity">
    <text evidence="2">Belongs to the nuclear hormone receptor family.</text>
</comment>
<evidence type="ECO:0000313" key="14">
    <source>
        <dbReference type="Proteomes" id="UP000494206"/>
    </source>
</evidence>
<proteinExistence type="inferred from homology"/>
<keyword evidence="3" id="KW-0479">Metal-binding</keyword>
<dbReference type="GO" id="GO:0005634">
    <property type="term" value="C:nucleus"/>
    <property type="evidence" value="ECO:0007669"/>
    <property type="project" value="UniProtKB-SubCell"/>
</dbReference>
<evidence type="ECO:0000259" key="12">
    <source>
        <dbReference type="PROSITE" id="PS51030"/>
    </source>
</evidence>
<keyword evidence="4" id="KW-0863">Zinc-finger</keyword>
<dbReference type="PANTHER" id="PTHR24083">
    <property type="entry name" value="NUCLEAR HORMONE RECEPTOR"/>
    <property type="match status" value="1"/>
</dbReference>
<feature type="domain" description="Nuclear receptor" evidence="12">
    <location>
        <begin position="8"/>
        <end position="84"/>
    </location>
</feature>
<evidence type="ECO:0000256" key="8">
    <source>
        <dbReference type="ARBA" id="ARBA00023163"/>
    </source>
</evidence>
<evidence type="ECO:0000256" key="9">
    <source>
        <dbReference type="ARBA" id="ARBA00023170"/>
    </source>
</evidence>
<dbReference type="GO" id="GO:0043565">
    <property type="term" value="F:sequence-specific DNA binding"/>
    <property type="evidence" value="ECO:0007669"/>
    <property type="project" value="InterPro"/>
</dbReference>
<dbReference type="SMART" id="SM00399">
    <property type="entry name" value="ZnF_C4"/>
    <property type="match status" value="1"/>
</dbReference>
<dbReference type="PROSITE" id="PS51030">
    <property type="entry name" value="NUCLEAR_REC_DBD_2"/>
    <property type="match status" value="1"/>
</dbReference>
<dbReference type="GO" id="GO:0003700">
    <property type="term" value="F:DNA-binding transcription factor activity"/>
    <property type="evidence" value="ECO:0007669"/>
    <property type="project" value="InterPro"/>
</dbReference>
<evidence type="ECO:0000256" key="7">
    <source>
        <dbReference type="ARBA" id="ARBA00023125"/>
    </source>
</evidence>
<evidence type="ECO:0000256" key="3">
    <source>
        <dbReference type="ARBA" id="ARBA00022723"/>
    </source>
</evidence>
<evidence type="ECO:0000256" key="2">
    <source>
        <dbReference type="ARBA" id="ARBA00005993"/>
    </source>
</evidence>
<evidence type="ECO:0000256" key="10">
    <source>
        <dbReference type="ARBA" id="ARBA00023242"/>
    </source>
</evidence>
<name>A0A8S1EWF5_9PELO</name>
<evidence type="ECO:0000256" key="5">
    <source>
        <dbReference type="ARBA" id="ARBA00022833"/>
    </source>
</evidence>
<dbReference type="SUPFAM" id="SSF57716">
    <property type="entry name" value="Glucocorticoid receptor-like (DNA-binding domain)"/>
    <property type="match status" value="1"/>
</dbReference>
<evidence type="ECO:0000256" key="4">
    <source>
        <dbReference type="ARBA" id="ARBA00022771"/>
    </source>
</evidence>
<feature type="compositionally biased region" description="Basic and acidic residues" evidence="11">
    <location>
        <begin position="101"/>
        <end position="111"/>
    </location>
</feature>
<keyword evidence="7" id="KW-0238">DNA-binding</keyword>